<name>A0A0G3BQH0_9BURK</name>
<comment type="similarity">
    <text evidence="2">Belongs to the PpiC/parvulin rotamase family.</text>
</comment>
<dbReference type="EMBL" id="CP011371">
    <property type="protein sequence ID" value="AKJ30238.1"/>
    <property type="molecule type" value="Genomic_DNA"/>
</dbReference>
<dbReference type="PANTHER" id="PTHR47245:SF2">
    <property type="entry name" value="PEPTIDYL-PROLYL CIS-TRANS ISOMERASE HP_0175-RELATED"/>
    <property type="match status" value="1"/>
</dbReference>
<dbReference type="SUPFAM" id="SSF54534">
    <property type="entry name" value="FKBP-like"/>
    <property type="match status" value="1"/>
</dbReference>
<dbReference type="RefSeq" id="WP_047195652.1">
    <property type="nucleotide sequence ID" value="NZ_CP011371.1"/>
</dbReference>
<feature type="signal peptide" evidence="6">
    <location>
        <begin position="1"/>
        <end position="31"/>
    </location>
</feature>
<evidence type="ECO:0000256" key="4">
    <source>
        <dbReference type="ARBA" id="ARBA00023110"/>
    </source>
</evidence>
<dbReference type="InterPro" id="IPR000297">
    <property type="entry name" value="PPIase_PpiC"/>
</dbReference>
<keyword evidence="4 5" id="KW-0697">Rotamase</keyword>
<dbReference type="InterPro" id="IPR050245">
    <property type="entry name" value="PrsA_foldase"/>
</dbReference>
<dbReference type="KEGG" id="pbh:AAW51_3547"/>
<dbReference type="STRING" id="413882.AAW51_3547"/>
<organism evidence="8 9">
    <name type="scientific">Caldimonas brevitalea</name>
    <dbReference type="NCBI Taxonomy" id="413882"/>
    <lineage>
        <taxon>Bacteria</taxon>
        <taxon>Pseudomonadati</taxon>
        <taxon>Pseudomonadota</taxon>
        <taxon>Betaproteobacteria</taxon>
        <taxon>Burkholderiales</taxon>
        <taxon>Sphaerotilaceae</taxon>
        <taxon>Caldimonas</taxon>
    </lineage>
</organism>
<dbReference type="Proteomes" id="UP000035352">
    <property type="component" value="Chromosome"/>
</dbReference>
<keyword evidence="6" id="KW-0732">Signal</keyword>
<dbReference type="Pfam" id="PF13624">
    <property type="entry name" value="SurA_N_3"/>
    <property type="match status" value="1"/>
</dbReference>
<reference evidence="8 9" key="1">
    <citation type="submission" date="2015-05" db="EMBL/GenBank/DDBJ databases">
        <authorList>
            <person name="Tang B."/>
            <person name="Yu Y."/>
        </authorList>
    </citation>
    <scope>NUCLEOTIDE SEQUENCE [LARGE SCALE GENOMIC DNA]</scope>
    <source>
        <strain evidence="8 9">DSM 7029</strain>
    </source>
</reference>
<evidence type="ECO:0000313" key="9">
    <source>
        <dbReference type="Proteomes" id="UP000035352"/>
    </source>
</evidence>
<evidence type="ECO:0000313" key="8">
    <source>
        <dbReference type="EMBL" id="AKJ30238.1"/>
    </source>
</evidence>
<dbReference type="Gene3D" id="3.10.50.40">
    <property type="match status" value="1"/>
</dbReference>
<dbReference type="EC" id="5.2.1.8" evidence="3"/>
<comment type="catalytic activity">
    <reaction evidence="1">
        <text>[protein]-peptidylproline (omega=180) = [protein]-peptidylproline (omega=0)</text>
        <dbReference type="Rhea" id="RHEA:16237"/>
        <dbReference type="Rhea" id="RHEA-COMP:10747"/>
        <dbReference type="Rhea" id="RHEA-COMP:10748"/>
        <dbReference type="ChEBI" id="CHEBI:83833"/>
        <dbReference type="ChEBI" id="CHEBI:83834"/>
        <dbReference type="EC" id="5.2.1.8"/>
    </reaction>
</comment>
<protein>
    <recommendedName>
        <fullName evidence="3">peptidylprolyl isomerase</fullName>
        <ecNumber evidence="3">5.2.1.8</ecNumber>
    </recommendedName>
</protein>
<dbReference type="PANTHER" id="PTHR47245">
    <property type="entry name" value="PEPTIDYLPROLYL ISOMERASE"/>
    <property type="match status" value="1"/>
</dbReference>
<evidence type="ECO:0000256" key="5">
    <source>
        <dbReference type="PROSITE-ProRule" id="PRU00278"/>
    </source>
</evidence>
<evidence type="ECO:0000256" key="1">
    <source>
        <dbReference type="ARBA" id="ARBA00000971"/>
    </source>
</evidence>
<evidence type="ECO:0000256" key="6">
    <source>
        <dbReference type="SAM" id="SignalP"/>
    </source>
</evidence>
<dbReference type="PROSITE" id="PS50198">
    <property type="entry name" value="PPIC_PPIASE_2"/>
    <property type="match status" value="1"/>
</dbReference>
<feature type="chain" id="PRO_5007768563" description="peptidylprolyl isomerase" evidence="6">
    <location>
        <begin position="32"/>
        <end position="297"/>
    </location>
</feature>
<evidence type="ECO:0000256" key="3">
    <source>
        <dbReference type="ARBA" id="ARBA00013194"/>
    </source>
</evidence>
<dbReference type="GO" id="GO:0003755">
    <property type="term" value="F:peptidyl-prolyl cis-trans isomerase activity"/>
    <property type="evidence" value="ECO:0007669"/>
    <property type="project" value="UniProtKB-KW"/>
</dbReference>
<feature type="domain" description="PpiC" evidence="7">
    <location>
        <begin position="157"/>
        <end position="247"/>
    </location>
</feature>
<evidence type="ECO:0000256" key="2">
    <source>
        <dbReference type="ARBA" id="ARBA00007656"/>
    </source>
</evidence>
<dbReference type="InterPro" id="IPR046357">
    <property type="entry name" value="PPIase_dom_sf"/>
</dbReference>
<gene>
    <name evidence="8" type="primary">ppiC</name>
    <name evidence="8" type="ORF">AAW51_3547</name>
</gene>
<proteinExistence type="inferred from homology"/>
<sequence length="297" mass="32444">MHVHSKTCRGLTSAALAALLCWLALAVPAWAAGDANPPGAAGTAVAKVNGVGIERSLLDALLQARQGVPNPYEEAAPDAKAAPTPEDREAALRDLVMTEVLVQAAAQRGLHQRPEVAAELELQRKTLLAQQLVREIVAEVRVEPAEIEQRYRERPPQYEYKVSHVLLPDEAAARATIAQLQRGARFAAVAKARSTDTRSRRNGELGWLMLNQLEAPFAAALQSLGVGEYTREPVQTPYGWHVVLLQGRRELPRPSLDSMRAVLREELLHEKVQGRLAALQRQAAVELNVGATARMTR</sequence>
<dbReference type="Pfam" id="PF00639">
    <property type="entry name" value="Rotamase"/>
    <property type="match status" value="1"/>
</dbReference>
<dbReference type="Gene3D" id="1.10.8.1040">
    <property type="match status" value="1"/>
</dbReference>
<keyword evidence="5 8" id="KW-0413">Isomerase</keyword>
<keyword evidence="9" id="KW-1185">Reference proteome</keyword>
<evidence type="ECO:0000259" key="7">
    <source>
        <dbReference type="PROSITE" id="PS50198"/>
    </source>
</evidence>
<dbReference type="AlphaFoldDB" id="A0A0G3BQH0"/>
<accession>A0A0G3BQH0</accession>